<dbReference type="CDD" id="cd00082">
    <property type="entry name" value="HisKA"/>
    <property type="match status" value="1"/>
</dbReference>
<dbReference type="InterPro" id="IPR011009">
    <property type="entry name" value="Kinase-like_dom_sf"/>
</dbReference>
<evidence type="ECO:0000259" key="4">
    <source>
        <dbReference type="PROSITE" id="PS50011"/>
    </source>
</evidence>
<dbReference type="InterPro" id="IPR001610">
    <property type="entry name" value="PAC"/>
</dbReference>
<dbReference type="SMART" id="SM00086">
    <property type="entry name" value="PAC"/>
    <property type="match status" value="1"/>
</dbReference>
<dbReference type="Gene3D" id="3.30.450.40">
    <property type="match status" value="1"/>
</dbReference>
<dbReference type="Gene3D" id="1.10.287.130">
    <property type="match status" value="1"/>
</dbReference>
<dbReference type="Pfam" id="PF08447">
    <property type="entry name" value="PAS_3"/>
    <property type="match status" value="1"/>
</dbReference>
<dbReference type="PANTHER" id="PTHR43642">
    <property type="entry name" value="HYBRID SIGNAL TRANSDUCTION HISTIDINE KINASE G"/>
    <property type="match status" value="1"/>
</dbReference>
<comment type="catalytic activity">
    <reaction evidence="1">
        <text>ATP + protein L-histidine = ADP + protein N-phospho-L-histidine.</text>
        <dbReference type="EC" id="2.7.13.3"/>
    </reaction>
</comment>
<dbReference type="InterPro" id="IPR041664">
    <property type="entry name" value="AAA_16"/>
</dbReference>
<keyword evidence="7" id="KW-0418">Kinase</keyword>
<dbReference type="EC" id="2.7.13.3" evidence="2"/>
<dbReference type="InterPro" id="IPR000014">
    <property type="entry name" value="PAS"/>
</dbReference>
<dbReference type="InterPro" id="IPR003594">
    <property type="entry name" value="HATPase_dom"/>
</dbReference>
<dbReference type="InterPro" id="IPR013655">
    <property type="entry name" value="PAS_fold_3"/>
</dbReference>
<dbReference type="InterPro" id="IPR029016">
    <property type="entry name" value="GAF-like_dom_sf"/>
</dbReference>
<dbReference type="Pfam" id="PF00069">
    <property type="entry name" value="Pkinase"/>
    <property type="match status" value="1"/>
</dbReference>
<dbReference type="InterPro" id="IPR003661">
    <property type="entry name" value="HisK_dim/P_dom"/>
</dbReference>
<name>A0A2T5FVM0_9SPHN</name>
<dbReference type="InterPro" id="IPR027417">
    <property type="entry name" value="P-loop_NTPase"/>
</dbReference>
<dbReference type="InterPro" id="IPR000700">
    <property type="entry name" value="PAS-assoc_C"/>
</dbReference>
<dbReference type="Pfam" id="PF13191">
    <property type="entry name" value="AAA_16"/>
    <property type="match status" value="1"/>
</dbReference>
<dbReference type="InterPro" id="IPR036890">
    <property type="entry name" value="HATPase_C_sf"/>
</dbReference>
<dbReference type="SUPFAM" id="SSF55874">
    <property type="entry name" value="ATPase domain of HSP90 chaperone/DNA topoisomerase II/histidine kinase"/>
    <property type="match status" value="1"/>
</dbReference>
<dbReference type="InterPro" id="IPR004358">
    <property type="entry name" value="Sig_transdc_His_kin-like_C"/>
</dbReference>
<feature type="domain" description="PAC" evidence="6">
    <location>
        <begin position="1561"/>
        <end position="1612"/>
    </location>
</feature>
<dbReference type="CDD" id="cd00130">
    <property type="entry name" value="PAS"/>
    <property type="match status" value="1"/>
</dbReference>
<dbReference type="InterPro" id="IPR000719">
    <property type="entry name" value="Prot_kinase_dom"/>
</dbReference>
<dbReference type="SMART" id="SM00388">
    <property type="entry name" value="HisKA"/>
    <property type="match status" value="1"/>
</dbReference>
<dbReference type="Proteomes" id="UP000244162">
    <property type="component" value="Unassembled WGS sequence"/>
</dbReference>
<dbReference type="InterPro" id="IPR036097">
    <property type="entry name" value="HisK_dim/P_sf"/>
</dbReference>
<dbReference type="InterPro" id="IPR053159">
    <property type="entry name" value="Hybrid_Histidine_Kinase"/>
</dbReference>
<dbReference type="Gene3D" id="3.30.450.20">
    <property type="entry name" value="PAS domain"/>
    <property type="match status" value="1"/>
</dbReference>
<proteinExistence type="predicted"/>
<dbReference type="Gene3D" id="1.10.510.10">
    <property type="entry name" value="Transferase(Phosphotransferase) domain 1"/>
    <property type="match status" value="1"/>
</dbReference>
<dbReference type="EMBL" id="NWBU01000010">
    <property type="protein sequence ID" value="PTQ09825.1"/>
    <property type="molecule type" value="Genomic_DNA"/>
</dbReference>
<dbReference type="Gene3D" id="2.10.70.100">
    <property type="match status" value="1"/>
</dbReference>
<dbReference type="InterPro" id="IPR035965">
    <property type="entry name" value="PAS-like_dom_sf"/>
</dbReference>
<dbReference type="SUPFAM" id="SSF55785">
    <property type="entry name" value="PYP-like sensor domain (PAS domain)"/>
    <property type="match status" value="1"/>
</dbReference>
<dbReference type="SUPFAM" id="SSF56112">
    <property type="entry name" value="Protein kinase-like (PK-like)"/>
    <property type="match status" value="1"/>
</dbReference>
<evidence type="ECO:0000259" key="5">
    <source>
        <dbReference type="PROSITE" id="PS50109"/>
    </source>
</evidence>
<dbReference type="InterPro" id="IPR003018">
    <property type="entry name" value="GAF"/>
</dbReference>
<gene>
    <name evidence="7" type="ORF">CLG96_11665</name>
</gene>
<evidence type="ECO:0000256" key="2">
    <source>
        <dbReference type="ARBA" id="ARBA00012438"/>
    </source>
</evidence>
<evidence type="ECO:0000256" key="3">
    <source>
        <dbReference type="ARBA" id="ARBA00022553"/>
    </source>
</evidence>
<keyword evidence="3" id="KW-0597">Phosphoprotein</keyword>
<dbReference type="PROSITE" id="PS50113">
    <property type="entry name" value="PAC"/>
    <property type="match status" value="1"/>
</dbReference>
<evidence type="ECO:0000256" key="1">
    <source>
        <dbReference type="ARBA" id="ARBA00000085"/>
    </source>
</evidence>
<evidence type="ECO:0000313" key="8">
    <source>
        <dbReference type="Proteomes" id="UP000244162"/>
    </source>
</evidence>
<dbReference type="GO" id="GO:0000155">
    <property type="term" value="F:phosphorelay sensor kinase activity"/>
    <property type="evidence" value="ECO:0007669"/>
    <property type="project" value="InterPro"/>
</dbReference>
<sequence length="1847" mass="203046">MIDVTGYTLSLLREGEMFCYRGSSGDHDPILLIEPSCEDAGVQTPKVLQHEFALREYLDAAWAARPLALTRRASRAALVLADPGGELLERLLHNEADQAPIPMDVTTFLPIARSIAQAVREMHARGIVHRNLSPAHILVKPASNEAWLTGFGVASVVPSERTSLEPVEIIVGTPQYMAPEQTGRMNRPIDNRCDLYAIGIIFYQMLTGTLPFSASDAAGWIYSHIARAPIPPHERLDSIDEQLSLIIMKLLSKTPEDRYQSAKGLVADLTKCLDGWTQTGKLGRFELGLLDIPQTLRLPDRLYGRAHEQARLVSAFDQIGSGLEFVLISGPSGTGKSALADVLKKAGDPAGQLFVAGKFEQYKQDRPYVIIADAFEQLVRPILGQDGAKLQFWRQKIQDALGQNGGLIVDLVPELALLVGDQPAIPPLPAEDARRRLHATMRRFLGAFTMGGQPLILVFDDLQWADPATLAFVRELILEGQDHLLLIGTYRDDEVGLEHPLSSLLDILDSARASVERIHLSPLTGADVEQLIRETLGSEHNSNQIHPLSDFIERQTGGNPLFIHQFLSQLADEGLIWFDTRIQSWFWSLERIGQRIYTDDVVDLLVSKLTRLPSTTLDMLKSCACVGRQARAGILSALGDKPVDTVDGALSPAVDAGLLNRRDDVYTFPHDRIQEAAYSLISEADRSVTHAAIGRCLARHLTADSPADLVFEVVDQSNRGIGAVSEQAEIRRIAEYNLVAGRKAKGATAYASAFTFFHVGASLLDQAWAASDDALQFALMLGQAECEFLTGAIVEAEAHLLELCNAASSSIEKAEATTILLRLYTATDRNDRAVAIGLEYLREAGIMWSAAPSDDEIAHQYQAMWDELGTRSIEDLNSLPEMVDPAWLATMDVLSELIAPASYVDQNLLGQVLICIARLSMKWGNSPGASFAYVCFNMVAGARFGDYPTGYRFGKLALALSEKHGLDRLGWRVAMCFACMVNPWINHIATERALLEQATDWADEAGDVIFAAYGREMITANMLVSGESLEIVEARTVSVLERARKAGIFLVVGFAEAKLGLVRMLRGNSVQFGVFDNDELDAAALERRLEDPGLAMAKFRYWIRKLQAGVFAQDGAAALDAAAVAKGLLWTSPAFFESAEYHFYAALARSTIVAAGSWHENARIVEDIKEHLSNIELWASQCPTNFENRRALAAAELARIEGRTVDAMRLYDDAVRAAHRHGFIQNAALSNEMAARFYIGQGFETIAETYLRAAYDAYAAWGAIGKVRHLERQYPSILGKILPSPSSYSTVETPLASLDISTVINASQTLSREIDLTRLIEELLKMVLVHAGAERGKLLLVRDGHYVTAAEAEAEPASNLVHVTFDQRSAKTTDIPESLIQEVLDSRETIVLKDIGQAALAAQDQYLLEHRPYAAACLALVKQSELVGMLYIENRLAPAAFTAARMAVLEILASQAAISLENARLYSELTDENLERKRVMDALRLSEYSRSEGQRLSKSGDWRWNVETGELHWSDGVFRIHGIDPDGVRPDYSFLLNRVHPDDLESVKRSTFEVIQQCLPVEHDYRIILDDGSVKHLWATAAPKLTGSKVTEVIGFVMDVTEQRRAEAALRALQFEAARASRLTAIGQFAASIAHEVNQPLSAITTNAEAGLRWLGRAEADIGEARDAFDRILCGVKRAEDVVRGVRAIARKTGPDISEVSVKDLLDDVRSLVTSELQRGDASLDIFLPVEPPIVRADRVQLQIVIVNLVRNGIDAMRHVDDRPRMIRISVTIPDRGRIEFLVEDTGPGLDSAIADRVFEPMMTTKSDGMGMGLSICQSIIKAHGGQLCSVARDVPGAAFRFSVPRA</sequence>
<dbReference type="OrthoDB" id="9789238at2"/>
<feature type="domain" description="Protein kinase" evidence="4">
    <location>
        <begin position="1"/>
        <end position="277"/>
    </location>
</feature>
<dbReference type="PANTHER" id="PTHR43642:SF1">
    <property type="entry name" value="HYBRID SIGNAL TRANSDUCTION HISTIDINE KINASE G"/>
    <property type="match status" value="1"/>
</dbReference>
<protein>
    <recommendedName>
        <fullName evidence="2">histidine kinase</fullName>
        <ecNumber evidence="2">2.7.13.3</ecNumber>
    </recommendedName>
</protein>
<dbReference type="RefSeq" id="WP_107968178.1">
    <property type="nucleotide sequence ID" value="NZ_NWBU01000010.1"/>
</dbReference>
<feature type="domain" description="Histidine kinase" evidence="5">
    <location>
        <begin position="1632"/>
        <end position="1847"/>
    </location>
</feature>
<dbReference type="GO" id="GO:0005524">
    <property type="term" value="F:ATP binding"/>
    <property type="evidence" value="ECO:0007669"/>
    <property type="project" value="InterPro"/>
</dbReference>
<accession>A0A2T5FVM0</accession>
<comment type="caution">
    <text evidence="7">The sequence shown here is derived from an EMBL/GenBank/DDBJ whole genome shotgun (WGS) entry which is preliminary data.</text>
</comment>
<keyword evidence="7" id="KW-0808">Transferase</keyword>
<dbReference type="CDD" id="cd14014">
    <property type="entry name" value="STKc_PknB_like"/>
    <property type="match status" value="1"/>
</dbReference>
<dbReference type="SUPFAM" id="SSF47384">
    <property type="entry name" value="Homodimeric domain of signal transducing histidine kinase"/>
    <property type="match status" value="1"/>
</dbReference>
<dbReference type="SMART" id="SM00220">
    <property type="entry name" value="S_TKc"/>
    <property type="match status" value="1"/>
</dbReference>
<dbReference type="PROSITE" id="PS50011">
    <property type="entry name" value="PROTEIN_KINASE_DOM"/>
    <property type="match status" value="1"/>
</dbReference>
<reference evidence="7 8" key="1">
    <citation type="submission" date="2017-09" db="EMBL/GenBank/DDBJ databases">
        <title>Sphingomonas panjinensis sp.nov., isolated from oil-contaminated soil.</title>
        <authorList>
            <person name="Wang L."/>
            <person name="Chen L."/>
        </authorList>
    </citation>
    <scope>NUCLEOTIDE SEQUENCE [LARGE SCALE GENOMIC DNA]</scope>
    <source>
        <strain evidence="7 8">FW-11</strain>
    </source>
</reference>
<dbReference type="SUPFAM" id="SSF52540">
    <property type="entry name" value="P-loop containing nucleoside triphosphate hydrolases"/>
    <property type="match status" value="1"/>
</dbReference>
<dbReference type="PRINTS" id="PR00344">
    <property type="entry name" value="BCTRLSENSOR"/>
</dbReference>
<dbReference type="SMART" id="SM00065">
    <property type="entry name" value="GAF"/>
    <property type="match status" value="1"/>
</dbReference>
<keyword evidence="8" id="KW-1185">Reference proteome</keyword>
<dbReference type="Pfam" id="PF01590">
    <property type="entry name" value="GAF"/>
    <property type="match status" value="1"/>
</dbReference>
<dbReference type="Gene3D" id="3.40.50.300">
    <property type="entry name" value="P-loop containing nucleotide triphosphate hydrolases"/>
    <property type="match status" value="1"/>
</dbReference>
<organism evidence="7 8">
    <name type="scientific">Sphingomonas oleivorans</name>
    <dbReference type="NCBI Taxonomy" id="1735121"/>
    <lineage>
        <taxon>Bacteria</taxon>
        <taxon>Pseudomonadati</taxon>
        <taxon>Pseudomonadota</taxon>
        <taxon>Alphaproteobacteria</taxon>
        <taxon>Sphingomonadales</taxon>
        <taxon>Sphingomonadaceae</taxon>
        <taxon>Sphingomonas</taxon>
    </lineage>
</organism>
<dbReference type="SMART" id="SM00387">
    <property type="entry name" value="HATPase_c"/>
    <property type="match status" value="1"/>
</dbReference>
<dbReference type="InterPro" id="IPR005467">
    <property type="entry name" value="His_kinase_dom"/>
</dbReference>
<dbReference type="PROSITE" id="PS50109">
    <property type="entry name" value="HIS_KIN"/>
    <property type="match status" value="1"/>
</dbReference>
<dbReference type="Pfam" id="PF00512">
    <property type="entry name" value="HisKA"/>
    <property type="match status" value="1"/>
</dbReference>
<dbReference type="SUPFAM" id="SSF55781">
    <property type="entry name" value="GAF domain-like"/>
    <property type="match status" value="1"/>
</dbReference>
<dbReference type="Pfam" id="PF02518">
    <property type="entry name" value="HATPase_c"/>
    <property type="match status" value="1"/>
</dbReference>
<evidence type="ECO:0000313" key="7">
    <source>
        <dbReference type="EMBL" id="PTQ09825.1"/>
    </source>
</evidence>
<evidence type="ECO:0000259" key="6">
    <source>
        <dbReference type="PROSITE" id="PS50113"/>
    </source>
</evidence>
<dbReference type="Gene3D" id="3.30.565.10">
    <property type="entry name" value="Histidine kinase-like ATPase, C-terminal domain"/>
    <property type="match status" value="1"/>
</dbReference>